<proteinExistence type="predicted"/>
<dbReference type="Gene3D" id="3.50.50.60">
    <property type="entry name" value="FAD/NAD(P)-binding domain"/>
    <property type="match status" value="1"/>
</dbReference>
<sequence length="71" mass="7300">MAYVVKMAVAVAAMPLFGALARPSPPSGCLKKQNDTQLLPSYDYVVVGAGASGLTVANRLSEDPSGLFSSL</sequence>
<dbReference type="AlphaFoldDB" id="H1VKY2"/>
<evidence type="ECO:0000313" key="2">
    <source>
        <dbReference type="EMBL" id="CCF40885.1"/>
    </source>
</evidence>
<dbReference type="InterPro" id="IPR036188">
    <property type="entry name" value="FAD/NAD-bd_sf"/>
</dbReference>
<dbReference type="VEuPathDB" id="FungiDB:CH63R_13561"/>
<dbReference type="STRING" id="759273.H1VKY2"/>
<dbReference type="SUPFAM" id="SSF51905">
    <property type="entry name" value="FAD/NAD(P)-binding domain"/>
    <property type="match status" value="1"/>
</dbReference>
<dbReference type="EMBL" id="CACQ02004362">
    <property type="protein sequence ID" value="CCF40885.1"/>
    <property type="molecule type" value="Genomic_DNA"/>
</dbReference>
<reference evidence="3" key="1">
    <citation type="journal article" date="2012" name="Nat. Genet.">
        <title>Lifestyle transitions in plant pathogenic Colletotrichum fungi deciphered by genome and transcriptome analyses.</title>
        <authorList>
            <person name="O'Connell R.J."/>
            <person name="Thon M.R."/>
            <person name="Hacquard S."/>
            <person name="Amyotte S.G."/>
            <person name="Kleemann J."/>
            <person name="Torres M.F."/>
            <person name="Damm U."/>
            <person name="Buiate E.A."/>
            <person name="Epstein L."/>
            <person name="Alkan N."/>
            <person name="Altmueller J."/>
            <person name="Alvarado-Balderrama L."/>
            <person name="Bauser C.A."/>
            <person name="Becker C."/>
            <person name="Birren B.W."/>
            <person name="Chen Z."/>
            <person name="Choi J."/>
            <person name="Crouch J.A."/>
            <person name="Duvick J.P."/>
            <person name="Farman M.A."/>
            <person name="Gan P."/>
            <person name="Heiman D."/>
            <person name="Henrissat B."/>
            <person name="Howard R.J."/>
            <person name="Kabbage M."/>
            <person name="Koch C."/>
            <person name="Kracher B."/>
            <person name="Kubo Y."/>
            <person name="Law A.D."/>
            <person name="Lebrun M.-H."/>
            <person name="Lee Y.-H."/>
            <person name="Miyara I."/>
            <person name="Moore N."/>
            <person name="Neumann U."/>
            <person name="Nordstroem K."/>
            <person name="Panaccione D.G."/>
            <person name="Panstruga R."/>
            <person name="Place M."/>
            <person name="Proctor R.H."/>
            <person name="Prusky D."/>
            <person name="Rech G."/>
            <person name="Reinhardt R."/>
            <person name="Rollins J.A."/>
            <person name="Rounsley S."/>
            <person name="Schardl C.L."/>
            <person name="Schwartz D.C."/>
            <person name="Shenoy N."/>
            <person name="Shirasu K."/>
            <person name="Sikhakolli U.R."/>
            <person name="Stueber K."/>
            <person name="Sukno S.A."/>
            <person name="Sweigard J.A."/>
            <person name="Takano Y."/>
            <person name="Takahara H."/>
            <person name="Trail F."/>
            <person name="van der Does H.C."/>
            <person name="Voll L.M."/>
            <person name="Will I."/>
            <person name="Young S."/>
            <person name="Zeng Q."/>
            <person name="Zhang J."/>
            <person name="Zhou S."/>
            <person name="Dickman M.B."/>
            <person name="Schulze-Lefert P."/>
            <person name="Ver Loren van Themaat E."/>
            <person name="Ma L.-J."/>
            <person name="Vaillancourt L.J."/>
        </authorList>
    </citation>
    <scope>NUCLEOTIDE SEQUENCE [LARGE SCALE GENOMIC DNA]</scope>
    <source>
        <strain evidence="3">IMI 349063</strain>
    </source>
</reference>
<keyword evidence="1" id="KW-0732">Signal</keyword>
<accession>H1VKY2</accession>
<protein>
    <recommendedName>
        <fullName evidence="4">Glucose-methanol-choline oxidoreductase N-terminal domain-containing protein</fullName>
    </recommendedName>
</protein>
<organism evidence="2 3">
    <name type="scientific">Colletotrichum higginsianum (strain IMI 349063)</name>
    <name type="common">Crucifer anthracnose fungus</name>
    <dbReference type="NCBI Taxonomy" id="759273"/>
    <lineage>
        <taxon>Eukaryota</taxon>
        <taxon>Fungi</taxon>
        <taxon>Dikarya</taxon>
        <taxon>Ascomycota</taxon>
        <taxon>Pezizomycotina</taxon>
        <taxon>Sordariomycetes</taxon>
        <taxon>Hypocreomycetidae</taxon>
        <taxon>Glomerellales</taxon>
        <taxon>Glomerellaceae</taxon>
        <taxon>Colletotrichum</taxon>
        <taxon>Colletotrichum destructivum species complex</taxon>
    </lineage>
</organism>
<dbReference type="Proteomes" id="UP000007174">
    <property type="component" value="Unassembled WGS sequence"/>
</dbReference>
<gene>
    <name evidence="2" type="ORF">CH063_11334</name>
</gene>
<feature type="chain" id="PRO_5003555998" description="Glucose-methanol-choline oxidoreductase N-terminal domain-containing protein" evidence="1">
    <location>
        <begin position="22"/>
        <end position="71"/>
    </location>
</feature>
<feature type="signal peptide" evidence="1">
    <location>
        <begin position="1"/>
        <end position="21"/>
    </location>
</feature>
<evidence type="ECO:0008006" key="4">
    <source>
        <dbReference type="Google" id="ProtNLM"/>
    </source>
</evidence>
<evidence type="ECO:0000313" key="3">
    <source>
        <dbReference type="Proteomes" id="UP000007174"/>
    </source>
</evidence>
<name>H1VKY2_COLHI</name>
<dbReference type="HOGENOM" id="CLU_2739881_0_0_1"/>
<evidence type="ECO:0000256" key="1">
    <source>
        <dbReference type="SAM" id="SignalP"/>
    </source>
</evidence>